<dbReference type="SUPFAM" id="SSF101898">
    <property type="entry name" value="NHL repeat"/>
    <property type="match status" value="1"/>
</dbReference>
<dbReference type="InterPro" id="IPR015943">
    <property type="entry name" value="WD40/YVTN_repeat-like_dom_sf"/>
</dbReference>
<dbReference type="InterPro" id="IPR007111">
    <property type="entry name" value="NACHT_NTPase"/>
</dbReference>
<protein>
    <recommendedName>
        <fullName evidence="4">NACHT domain-containing protein</fullName>
    </recommendedName>
</protein>
<dbReference type="PROSITE" id="PS50082">
    <property type="entry name" value="WD_REPEATS_2"/>
    <property type="match status" value="3"/>
</dbReference>
<evidence type="ECO:0000256" key="2">
    <source>
        <dbReference type="ARBA" id="ARBA00022737"/>
    </source>
</evidence>
<feature type="repeat" description="WD" evidence="3">
    <location>
        <begin position="1143"/>
        <end position="1184"/>
    </location>
</feature>
<dbReference type="Pfam" id="PF24883">
    <property type="entry name" value="NPHP3_N"/>
    <property type="match status" value="1"/>
</dbReference>
<keyword evidence="2" id="KW-0677">Repeat</keyword>
<dbReference type="SUPFAM" id="SSF50978">
    <property type="entry name" value="WD40 repeat-like"/>
    <property type="match status" value="2"/>
</dbReference>
<dbReference type="PROSITE" id="PS50294">
    <property type="entry name" value="WD_REPEATS_REGION"/>
    <property type="match status" value="2"/>
</dbReference>
<evidence type="ECO:0000313" key="5">
    <source>
        <dbReference type="EMBL" id="KIM82264.1"/>
    </source>
</evidence>
<evidence type="ECO:0000256" key="3">
    <source>
        <dbReference type="PROSITE-ProRule" id="PRU00221"/>
    </source>
</evidence>
<dbReference type="SUPFAM" id="SSF52540">
    <property type="entry name" value="P-loop containing nucleoside triphosphate hydrolases"/>
    <property type="match status" value="1"/>
</dbReference>
<dbReference type="SMART" id="SM00320">
    <property type="entry name" value="WD40"/>
    <property type="match status" value="9"/>
</dbReference>
<dbReference type="Proteomes" id="UP000054166">
    <property type="component" value="Unassembled WGS sequence"/>
</dbReference>
<feature type="domain" description="NACHT" evidence="4">
    <location>
        <begin position="167"/>
        <end position="320"/>
    </location>
</feature>
<proteinExistence type="predicted"/>
<dbReference type="InterPro" id="IPR036322">
    <property type="entry name" value="WD40_repeat_dom_sf"/>
</dbReference>
<dbReference type="Gene3D" id="2.130.10.10">
    <property type="entry name" value="YVTN repeat-like/Quinoprotein amine dehydrogenase"/>
    <property type="match status" value="3"/>
</dbReference>
<dbReference type="HOGENOM" id="CLU_000288_6_3_1"/>
<dbReference type="InterPro" id="IPR019775">
    <property type="entry name" value="WD40_repeat_CS"/>
</dbReference>
<keyword evidence="1 3" id="KW-0853">WD repeat</keyword>
<dbReference type="InterPro" id="IPR001680">
    <property type="entry name" value="WD40_rpt"/>
</dbReference>
<dbReference type="InterPro" id="IPR050995">
    <property type="entry name" value="WD-F-box_domain-protein"/>
</dbReference>
<sequence>MYQIVKDQLDRDQSVIDLMDAMERVYSFVDEIQSVPDKINTLEKIIDSILLQTFNCAMFIQEYAGCGFTKKAFSEVFTHRATQKINEFTQKFIEMKNTLDSGIAINTAVVSSQILGKVDSTAKQETLRSLQPANMKQFARQGCLPGTRVDVVDLISAWVAHPSKDQNILWLHGLAGSGKSTLSTTVARLFRQTKRLGAFMFFDRNVSEQNNPGLVIQTLAYLLALYDHRIGDAVSAVIEKNRNIANDDVDLQFKKLLLEPLGGLVDLQLEGPIVVVLDALDECGSPKEREPLLKVLAKEFAHLPSFLRVIVTSRPDSDINCQFKSERHVLPYQLDITSKITRKDIESFFRYRMAEVRTKNPSLSLPVEWPEEQRIQALAERASGLFIWASTACKYIDAHDPEERLVTLLQADMGLDATSALDTLYTTALQFEGRSTDLAFGVDFRVIMGTLLVLRNTLSLSTLIELLAVDKTRPLEHIISQLGSVLYNNGIIRILHPSFADFLSRRDRCKCDVWFIDTTLHNIRVTRDCLDRLDDFLEENVCNLTLSREAQASLPEHIAYACVFWVEHVCLIEDTSCIADRLSAFLFKHLLHWFEAMSILKRSKDTKEMMRRLRDWHANALPGNPPLQELISDAYRFSQAFSNIIGKHPLQVYTSALPFTPVDTLLYRKFHDESRYPRIVTLKSREKSWSSRLATFTDLEIRDCYCIRFSPDSTQVMASGRFGVFLIHDVTRASSNPPIQGNFSRSCAFSPDGTWACSVHEDGFMRMWDPILESSIMEPIRIPLGGSQEARFLVASPHGTLIAYSCGRTIYVWRARSGTKIFESTPRTAQTDITCLAFSPNSNLVVSGSENGDIFSWDLSSGGEILGQSLDCTARVLSVHITFDGSQILSVGNDWFVRVWNVTLGTCKLATPLQVHNGVAQLAAFSADGQQIVLSTRDGTIGLWSSSSGVQIHIITTNLSAIVDLALSPNGRVVASASERSVSLWDATIPANLTVNLSHRQWHAPWIKNGPCITYSSDGTLLAFSATENKQPNPIILILNGKTGIEKYKPLRGHKGSNIRSIAFSPDSLRIASCSNDGIRVWDATLGVRVSAFTEALASSIQTLAFSPDGCRLVSGARDGGAIYVWEASSGTAILGPLHGYGLRPQSESIDSVSFSPDGGRIISASGHGIIHVWDAESGATILSPFRGCANDRSVWPRVAFSIDGTRIMIQTKHADFKQWDAITGDCIATRPTNVHPCGAIDRFTFCRPSGWIIDLTTGFYLSYPTVPLISGMCSSSSQTSVAFATSNNIYIIHYPPRMLSL</sequence>
<reference evidence="6" key="2">
    <citation type="submission" date="2015-01" db="EMBL/GenBank/DDBJ databases">
        <title>Evolutionary Origins and Diversification of the Mycorrhizal Mutualists.</title>
        <authorList>
            <consortium name="DOE Joint Genome Institute"/>
            <consortium name="Mycorrhizal Genomics Consortium"/>
            <person name="Kohler A."/>
            <person name="Kuo A."/>
            <person name="Nagy L.G."/>
            <person name="Floudas D."/>
            <person name="Copeland A."/>
            <person name="Barry K.W."/>
            <person name="Cichocki N."/>
            <person name="Veneault-Fourrey C."/>
            <person name="LaButti K."/>
            <person name="Lindquist E.A."/>
            <person name="Lipzen A."/>
            <person name="Lundell T."/>
            <person name="Morin E."/>
            <person name="Murat C."/>
            <person name="Riley R."/>
            <person name="Ohm R."/>
            <person name="Sun H."/>
            <person name="Tunlid A."/>
            <person name="Henrissat B."/>
            <person name="Grigoriev I.V."/>
            <person name="Hibbett D.S."/>
            <person name="Martin F."/>
        </authorList>
    </citation>
    <scope>NUCLEOTIDE SEQUENCE [LARGE SCALE GENOMIC DNA]</scope>
    <source>
        <strain evidence="6">F 1598</strain>
    </source>
</reference>
<evidence type="ECO:0000313" key="6">
    <source>
        <dbReference type="Proteomes" id="UP000054166"/>
    </source>
</evidence>
<dbReference type="InterPro" id="IPR027417">
    <property type="entry name" value="P-loop_NTPase"/>
</dbReference>
<dbReference type="Gene3D" id="3.40.50.300">
    <property type="entry name" value="P-loop containing nucleotide triphosphate hydrolases"/>
    <property type="match status" value="1"/>
</dbReference>
<dbReference type="PROSITE" id="PS00678">
    <property type="entry name" value="WD_REPEATS_1"/>
    <property type="match status" value="1"/>
</dbReference>
<dbReference type="CDD" id="cd00200">
    <property type="entry name" value="WD40"/>
    <property type="match status" value="1"/>
</dbReference>
<evidence type="ECO:0000256" key="1">
    <source>
        <dbReference type="ARBA" id="ARBA00022574"/>
    </source>
</evidence>
<dbReference type="InParanoid" id="A0A0C3FRC5"/>
<evidence type="ECO:0000259" key="4">
    <source>
        <dbReference type="PROSITE" id="PS50837"/>
    </source>
</evidence>
<feature type="repeat" description="WD" evidence="3">
    <location>
        <begin position="833"/>
        <end position="867"/>
    </location>
</feature>
<dbReference type="Pfam" id="PF00400">
    <property type="entry name" value="WD40"/>
    <property type="match status" value="7"/>
</dbReference>
<dbReference type="EMBL" id="KN832995">
    <property type="protein sequence ID" value="KIM82264.1"/>
    <property type="molecule type" value="Genomic_DNA"/>
</dbReference>
<name>A0A0C3FRC5_PILCF</name>
<organism evidence="5 6">
    <name type="scientific">Piloderma croceum (strain F 1598)</name>
    <dbReference type="NCBI Taxonomy" id="765440"/>
    <lineage>
        <taxon>Eukaryota</taxon>
        <taxon>Fungi</taxon>
        <taxon>Dikarya</taxon>
        <taxon>Basidiomycota</taxon>
        <taxon>Agaricomycotina</taxon>
        <taxon>Agaricomycetes</taxon>
        <taxon>Agaricomycetidae</taxon>
        <taxon>Atheliales</taxon>
        <taxon>Atheliaceae</taxon>
        <taxon>Piloderma</taxon>
    </lineage>
</organism>
<dbReference type="OrthoDB" id="538223at2759"/>
<dbReference type="PANTHER" id="PTHR14604:SF4">
    <property type="entry name" value="F-BOX DOMAIN-CONTAINING PROTEIN"/>
    <property type="match status" value="1"/>
</dbReference>
<dbReference type="PANTHER" id="PTHR14604">
    <property type="entry name" value="WD40 REPEAT PF20"/>
    <property type="match status" value="1"/>
</dbReference>
<feature type="repeat" description="WD" evidence="3">
    <location>
        <begin position="913"/>
        <end position="954"/>
    </location>
</feature>
<dbReference type="PROSITE" id="PS50837">
    <property type="entry name" value="NACHT"/>
    <property type="match status" value="1"/>
</dbReference>
<reference evidence="5 6" key="1">
    <citation type="submission" date="2014-04" db="EMBL/GenBank/DDBJ databases">
        <authorList>
            <consortium name="DOE Joint Genome Institute"/>
            <person name="Kuo A."/>
            <person name="Tarkka M."/>
            <person name="Buscot F."/>
            <person name="Kohler A."/>
            <person name="Nagy L.G."/>
            <person name="Floudas D."/>
            <person name="Copeland A."/>
            <person name="Barry K.W."/>
            <person name="Cichocki N."/>
            <person name="Veneault-Fourrey C."/>
            <person name="LaButti K."/>
            <person name="Lindquist E.A."/>
            <person name="Lipzen A."/>
            <person name="Lundell T."/>
            <person name="Morin E."/>
            <person name="Murat C."/>
            <person name="Sun H."/>
            <person name="Tunlid A."/>
            <person name="Henrissat B."/>
            <person name="Grigoriev I.V."/>
            <person name="Hibbett D.S."/>
            <person name="Martin F."/>
            <person name="Nordberg H.P."/>
            <person name="Cantor M.N."/>
            <person name="Hua S.X."/>
        </authorList>
    </citation>
    <scope>NUCLEOTIDE SEQUENCE [LARGE SCALE GENOMIC DNA]</scope>
    <source>
        <strain evidence="5 6">F 1598</strain>
    </source>
</reference>
<accession>A0A0C3FRC5</accession>
<gene>
    <name evidence="5" type="ORF">PILCRDRAFT_474447</name>
</gene>
<dbReference type="STRING" id="765440.A0A0C3FRC5"/>
<dbReference type="InterPro" id="IPR056884">
    <property type="entry name" value="NPHP3-like_N"/>
</dbReference>
<keyword evidence="6" id="KW-1185">Reference proteome</keyword>